<dbReference type="InterPro" id="IPR029058">
    <property type="entry name" value="AB_hydrolase_fold"/>
</dbReference>
<dbReference type="Proteomes" id="UP000590740">
    <property type="component" value="Unassembled WGS sequence"/>
</dbReference>
<gene>
    <name evidence="4" type="ORF">HNQ65_004761</name>
</gene>
<comment type="caution">
    <text evidence="4">The sequence shown here is derived from an EMBL/GenBank/DDBJ whole genome shotgun (WGS) entry which is preliminary data.</text>
</comment>
<accession>A0A7W7YFC9</accession>
<organism evidence="4 5">
    <name type="scientific">Prosthecobacter vanneervenii</name>
    <dbReference type="NCBI Taxonomy" id="48466"/>
    <lineage>
        <taxon>Bacteria</taxon>
        <taxon>Pseudomonadati</taxon>
        <taxon>Verrucomicrobiota</taxon>
        <taxon>Verrucomicrobiia</taxon>
        <taxon>Verrucomicrobiales</taxon>
        <taxon>Verrucomicrobiaceae</taxon>
        <taxon>Prosthecobacter</taxon>
    </lineage>
</organism>
<evidence type="ECO:0000313" key="5">
    <source>
        <dbReference type="Proteomes" id="UP000590740"/>
    </source>
</evidence>
<dbReference type="AlphaFoldDB" id="A0A7W7YFC9"/>
<reference evidence="4 5" key="1">
    <citation type="submission" date="2020-08" db="EMBL/GenBank/DDBJ databases">
        <title>Genomic Encyclopedia of Type Strains, Phase IV (KMG-IV): sequencing the most valuable type-strain genomes for metagenomic binning, comparative biology and taxonomic classification.</title>
        <authorList>
            <person name="Goeker M."/>
        </authorList>
    </citation>
    <scope>NUCLEOTIDE SEQUENCE [LARGE SCALE GENOMIC DNA]</scope>
    <source>
        <strain evidence="4 5">DSM 12252</strain>
    </source>
</reference>
<keyword evidence="5" id="KW-1185">Reference proteome</keyword>
<proteinExistence type="predicted"/>
<dbReference type="GO" id="GO:0016787">
    <property type="term" value="F:hydrolase activity"/>
    <property type="evidence" value="ECO:0007669"/>
    <property type="project" value="InterPro"/>
</dbReference>
<keyword evidence="1 2" id="KW-0732">Signal</keyword>
<dbReference type="InterPro" id="IPR050955">
    <property type="entry name" value="Plant_Biomass_Hydrol_Est"/>
</dbReference>
<feature type="signal peptide" evidence="2">
    <location>
        <begin position="1"/>
        <end position="18"/>
    </location>
</feature>
<dbReference type="EMBL" id="JACHIG010000013">
    <property type="protein sequence ID" value="MBB5035153.1"/>
    <property type="molecule type" value="Genomic_DNA"/>
</dbReference>
<feature type="chain" id="PRO_5031123085" evidence="2">
    <location>
        <begin position="19"/>
        <end position="236"/>
    </location>
</feature>
<evidence type="ECO:0000256" key="1">
    <source>
        <dbReference type="ARBA" id="ARBA00022729"/>
    </source>
</evidence>
<evidence type="ECO:0000313" key="4">
    <source>
        <dbReference type="EMBL" id="MBB5035153.1"/>
    </source>
</evidence>
<dbReference type="PANTHER" id="PTHR43037:SF1">
    <property type="entry name" value="BLL1128 PROTEIN"/>
    <property type="match status" value="1"/>
</dbReference>
<sequence length="236" mass="26581">MVKFAVLFLLAATTLLKADTQTPASYSGEFVIPVNYRYLLSKPEAYSSNKRKKWPLVIFLHGSGERGTDLELVKKHGPPKLIATGQKFPAIIASLQCEPDHLWNPHAIKAVTNHLIRTMRVDPKRVYLTGLSMGGFGTWDTAFEYPKTYAAIAPICGGAGVRWVTAQILKDMPCWIFHGDKDGAVPIENSQKIYDALKEINAPVKFTIYPGVGHDSWTQTYDKPEFWKWLFEQKKP</sequence>
<protein>
    <submittedName>
        <fullName evidence="4">Putative peptidase</fullName>
    </submittedName>
</protein>
<dbReference type="RefSeq" id="WP_184343648.1">
    <property type="nucleotide sequence ID" value="NZ_JACHIG010000013.1"/>
</dbReference>
<evidence type="ECO:0000256" key="2">
    <source>
        <dbReference type="SAM" id="SignalP"/>
    </source>
</evidence>
<dbReference type="Gene3D" id="3.40.50.1820">
    <property type="entry name" value="alpha/beta hydrolase"/>
    <property type="match status" value="1"/>
</dbReference>
<dbReference type="Pfam" id="PF01738">
    <property type="entry name" value="DLH"/>
    <property type="match status" value="1"/>
</dbReference>
<feature type="domain" description="Dienelactone hydrolase" evidence="3">
    <location>
        <begin position="110"/>
        <end position="214"/>
    </location>
</feature>
<name>A0A7W7YFC9_9BACT</name>
<dbReference type="PANTHER" id="PTHR43037">
    <property type="entry name" value="UNNAMED PRODUCT-RELATED"/>
    <property type="match status" value="1"/>
</dbReference>
<dbReference type="SUPFAM" id="SSF53474">
    <property type="entry name" value="alpha/beta-Hydrolases"/>
    <property type="match status" value="1"/>
</dbReference>
<dbReference type="InterPro" id="IPR002925">
    <property type="entry name" value="Dienelactn_hydro"/>
</dbReference>
<evidence type="ECO:0000259" key="3">
    <source>
        <dbReference type="Pfam" id="PF01738"/>
    </source>
</evidence>